<dbReference type="AlphaFoldDB" id="A0A1J0VSB3"/>
<dbReference type="GO" id="GO:0043565">
    <property type="term" value="F:sequence-specific DNA binding"/>
    <property type="evidence" value="ECO:0007669"/>
    <property type="project" value="InterPro"/>
</dbReference>
<keyword evidence="1" id="KW-0805">Transcription regulation</keyword>
<evidence type="ECO:0000259" key="4">
    <source>
        <dbReference type="Pfam" id="PF01037"/>
    </source>
</evidence>
<evidence type="ECO:0000259" key="5">
    <source>
        <dbReference type="Pfam" id="PF13404"/>
    </source>
</evidence>
<evidence type="ECO:0000313" key="6">
    <source>
        <dbReference type="EMBL" id="APE34928.1"/>
    </source>
</evidence>
<keyword evidence="2" id="KW-0238">DNA-binding</keyword>
<accession>A0A1J0VSB3</accession>
<organism evidence="6 7">
    <name type="scientific">Nocardia mangyaensis</name>
    <dbReference type="NCBI Taxonomy" id="2213200"/>
    <lineage>
        <taxon>Bacteria</taxon>
        <taxon>Bacillati</taxon>
        <taxon>Actinomycetota</taxon>
        <taxon>Actinomycetes</taxon>
        <taxon>Mycobacteriales</taxon>
        <taxon>Nocardiaceae</taxon>
        <taxon>Nocardia</taxon>
    </lineage>
</organism>
<dbReference type="Gene3D" id="3.30.70.920">
    <property type="match status" value="2"/>
</dbReference>
<dbReference type="PRINTS" id="PR00033">
    <property type="entry name" value="HTHASNC"/>
</dbReference>
<dbReference type="PROSITE" id="PS00519">
    <property type="entry name" value="HTH_ASNC_1"/>
    <property type="match status" value="1"/>
</dbReference>
<dbReference type="SUPFAM" id="SSF46785">
    <property type="entry name" value="Winged helix' DNA-binding domain"/>
    <property type="match status" value="2"/>
</dbReference>
<evidence type="ECO:0000313" key="7">
    <source>
        <dbReference type="Proteomes" id="UP000183810"/>
    </source>
</evidence>
<evidence type="ECO:0000256" key="3">
    <source>
        <dbReference type="ARBA" id="ARBA00023163"/>
    </source>
</evidence>
<evidence type="ECO:0000256" key="1">
    <source>
        <dbReference type="ARBA" id="ARBA00023015"/>
    </source>
</evidence>
<evidence type="ECO:0000256" key="2">
    <source>
        <dbReference type="ARBA" id="ARBA00023125"/>
    </source>
</evidence>
<dbReference type="SMART" id="SM00344">
    <property type="entry name" value="HTH_ASNC"/>
    <property type="match status" value="1"/>
</dbReference>
<dbReference type="InterPro" id="IPR019888">
    <property type="entry name" value="Tscrpt_reg_AsnC-like"/>
</dbReference>
<dbReference type="SUPFAM" id="SSF54909">
    <property type="entry name" value="Dimeric alpha+beta barrel"/>
    <property type="match status" value="2"/>
</dbReference>
<feature type="domain" description="HTH asnC-type" evidence="5">
    <location>
        <begin position="185"/>
        <end position="225"/>
    </location>
</feature>
<proteinExistence type="predicted"/>
<dbReference type="InterPro" id="IPR019887">
    <property type="entry name" value="Tscrpt_reg_AsnC/Lrp_C"/>
</dbReference>
<dbReference type="GO" id="GO:0043200">
    <property type="term" value="P:response to amino acid"/>
    <property type="evidence" value="ECO:0007669"/>
    <property type="project" value="TreeGrafter"/>
</dbReference>
<dbReference type="Pfam" id="PF13404">
    <property type="entry name" value="HTH_AsnC-type"/>
    <property type="match status" value="2"/>
</dbReference>
<keyword evidence="7" id="KW-1185">Reference proteome</keyword>
<sequence length="351" mass="37861">MLLNGPGVQESFNLEELELQLVNALQLNPRVPWNLVGSVLGVDPVTVARRWERLAAAGLVWISVYPGTPWDWDVVGANIYVRCAAGQASAVADTLRGDYRVATIEHITGDGDLSLTVFTPNLADLSSYVLTSLGAIPGVRDCRTHVMTAVYTEGSRWRLRALTAAQRARITASRPEVLPKAGGKLDAADQKLYAALELDGRASFSELGERVGISASTARRRVNALLGAGRIVMRCEVAQPVSGWPISASLWCRVRPADLDGVATQLARLPETRSCSSVTGGRANLLLSVWLRSAADIHRLEAALAEQVDDLQIIDIALSLRHVKRMGRLLDDHGRAGGVVPLIVQEEGDRG</sequence>
<dbReference type="Pfam" id="PF01037">
    <property type="entry name" value="AsnC_trans_reg"/>
    <property type="match status" value="1"/>
</dbReference>
<dbReference type="InterPro" id="IPR011008">
    <property type="entry name" value="Dimeric_a/b-barrel"/>
</dbReference>
<dbReference type="GO" id="GO:0005829">
    <property type="term" value="C:cytosol"/>
    <property type="evidence" value="ECO:0007669"/>
    <property type="project" value="TreeGrafter"/>
</dbReference>
<dbReference type="EMBL" id="CP018082">
    <property type="protein sequence ID" value="APE34928.1"/>
    <property type="molecule type" value="Genomic_DNA"/>
</dbReference>
<name>A0A1J0VSB3_9NOCA</name>
<feature type="domain" description="HTH asnC-type" evidence="5">
    <location>
        <begin position="16"/>
        <end position="54"/>
    </location>
</feature>
<dbReference type="Gene3D" id="1.10.10.10">
    <property type="entry name" value="Winged helix-like DNA-binding domain superfamily/Winged helix DNA-binding domain"/>
    <property type="match status" value="2"/>
</dbReference>
<dbReference type="KEGG" id="nsl:BOX37_14325"/>
<dbReference type="Proteomes" id="UP000183810">
    <property type="component" value="Chromosome"/>
</dbReference>
<dbReference type="InterPro" id="IPR036390">
    <property type="entry name" value="WH_DNA-bd_sf"/>
</dbReference>
<reference evidence="6" key="1">
    <citation type="submission" date="2016-11" db="EMBL/GenBank/DDBJ databases">
        <authorList>
            <person name="Jaros S."/>
            <person name="Januszkiewicz K."/>
            <person name="Wedrychowicz H."/>
        </authorList>
    </citation>
    <scope>NUCLEOTIDE SEQUENCE [LARGE SCALE GENOMIC DNA]</scope>
    <source>
        <strain evidence="6">Y48</strain>
    </source>
</reference>
<dbReference type="OrthoDB" id="4050641at2"/>
<dbReference type="PANTHER" id="PTHR30154">
    <property type="entry name" value="LEUCINE-RESPONSIVE REGULATORY PROTEIN"/>
    <property type="match status" value="1"/>
</dbReference>
<gene>
    <name evidence="6" type="ORF">BOX37_14325</name>
</gene>
<feature type="domain" description="Transcription regulator AsnC/Lrp ligand binding" evidence="4">
    <location>
        <begin position="81"/>
        <end position="146"/>
    </location>
</feature>
<dbReference type="InterPro" id="IPR000485">
    <property type="entry name" value="AsnC-type_HTH_dom"/>
</dbReference>
<protein>
    <recommendedName>
        <fullName evidence="8">AsnC family transcriptional regulator</fullName>
    </recommendedName>
</protein>
<dbReference type="InterPro" id="IPR036388">
    <property type="entry name" value="WH-like_DNA-bd_sf"/>
</dbReference>
<dbReference type="InterPro" id="IPR019885">
    <property type="entry name" value="Tscrpt_reg_HTH_AsnC-type_CS"/>
</dbReference>
<evidence type="ECO:0008006" key="8">
    <source>
        <dbReference type="Google" id="ProtNLM"/>
    </source>
</evidence>
<dbReference type="PANTHER" id="PTHR30154:SF34">
    <property type="entry name" value="TRANSCRIPTIONAL REGULATOR AZLB"/>
    <property type="match status" value="1"/>
</dbReference>
<keyword evidence="3" id="KW-0804">Transcription</keyword>